<organism evidence="1 2">
    <name type="scientific">Roseateles koreensis</name>
    <dbReference type="NCBI Taxonomy" id="2987526"/>
    <lineage>
        <taxon>Bacteria</taxon>
        <taxon>Pseudomonadati</taxon>
        <taxon>Pseudomonadota</taxon>
        <taxon>Betaproteobacteria</taxon>
        <taxon>Burkholderiales</taxon>
        <taxon>Sphaerotilaceae</taxon>
        <taxon>Roseateles</taxon>
    </lineage>
</organism>
<protein>
    <submittedName>
        <fullName evidence="1">Uncharacterized protein</fullName>
    </submittedName>
</protein>
<name>A0ABT5KU79_9BURK</name>
<proteinExistence type="predicted"/>
<gene>
    <name evidence="1" type="ORF">PRZ01_09260</name>
</gene>
<reference evidence="1 2" key="1">
    <citation type="submission" date="2022-10" db="EMBL/GenBank/DDBJ databases">
        <title>paucibacter sp. hw8 Genome sequencing.</title>
        <authorList>
            <person name="Park S."/>
        </authorList>
    </citation>
    <scope>NUCLEOTIDE SEQUENCE [LARGE SCALE GENOMIC DNA]</scope>
    <source>
        <strain evidence="2">hw8</strain>
    </source>
</reference>
<sequence length="73" mass="8072">MQNKTSIEVGKYLVSPIIKAQDDGSFAASVSIRSGRGSASHDRVMRFTKRFHTQRAAVRYATAEGLAWIHAVH</sequence>
<dbReference type="EMBL" id="JAQQXS010000007">
    <property type="protein sequence ID" value="MDC8785376.1"/>
    <property type="molecule type" value="Genomic_DNA"/>
</dbReference>
<evidence type="ECO:0000313" key="2">
    <source>
        <dbReference type="Proteomes" id="UP001219862"/>
    </source>
</evidence>
<evidence type="ECO:0000313" key="1">
    <source>
        <dbReference type="EMBL" id="MDC8785376.1"/>
    </source>
</evidence>
<dbReference type="RefSeq" id="WP_273596496.1">
    <property type="nucleotide sequence ID" value="NZ_JAQQXS010000007.1"/>
</dbReference>
<accession>A0ABT5KU79</accession>
<comment type="caution">
    <text evidence="1">The sequence shown here is derived from an EMBL/GenBank/DDBJ whole genome shotgun (WGS) entry which is preliminary data.</text>
</comment>
<dbReference type="Proteomes" id="UP001219862">
    <property type="component" value="Unassembled WGS sequence"/>
</dbReference>
<keyword evidence="2" id="KW-1185">Reference proteome</keyword>